<dbReference type="EMBL" id="SRMP02000012">
    <property type="protein sequence ID" value="MFN0291582.1"/>
    <property type="molecule type" value="Genomic_DNA"/>
</dbReference>
<proteinExistence type="predicted"/>
<organism evidence="2 3">
    <name type="scientific">Pedobacter helvus</name>
    <dbReference type="NCBI Taxonomy" id="2563444"/>
    <lineage>
        <taxon>Bacteria</taxon>
        <taxon>Pseudomonadati</taxon>
        <taxon>Bacteroidota</taxon>
        <taxon>Sphingobacteriia</taxon>
        <taxon>Sphingobacteriales</taxon>
        <taxon>Sphingobacteriaceae</taxon>
        <taxon>Pedobacter</taxon>
    </lineage>
</organism>
<evidence type="ECO:0000313" key="2">
    <source>
        <dbReference type="EMBL" id="MFN0291582.1"/>
    </source>
</evidence>
<feature type="chain" id="PRO_5045735051" description="Alpha-2-macroglobulin" evidence="1">
    <location>
        <begin position="20"/>
        <end position="327"/>
    </location>
</feature>
<comment type="caution">
    <text evidence="2">The sequence shown here is derived from an EMBL/GenBank/DDBJ whole genome shotgun (WGS) entry which is preliminary data.</text>
</comment>
<keyword evidence="1" id="KW-0732">Signal</keyword>
<evidence type="ECO:0000313" key="3">
    <source>
        <dbReference type="Proteomes" id="UP001517367"/>
    </source>
</evidence>
<dbReference type="RefSeq" id="WP_138728179.1">
    <property type="nucleotide sequence ID" value="NZ_SRMP02000012.1"/>
</dbReference>
<sequence>MIRYTLFALLLNLAIYSHAQENAIATLKFEEAEAAFNSGNYATALNKLDEVDKLAGIMSKSLYLRIVVQDKTFNPAALYQDEAQFSLLASLQKNVSNYLRAMESQGLDDRYRTVYAISGKLDKYPKDKSVWLEQKKKADTEKAVTDRKNKELAAYYLEITPKIEAWEWFDEIKIGGDFKVLKKQYPGFYEQFNDKPKKNDQVKGNVVTRISKNFDVFRIPKNLEINTITTEFGVITSYALRLNKSSALEILDKWKQEFGENAIAEYLQDGNNSNIKIKMYLLDLPGSKYKIYIEEISTASVVAFRGVKSIVSKKGDQDFLKNYRKVK</sequence>
<dbReference type="Proteomes" id="UP001517367">
    <property type="component" value="Unassembled WGS sequence"/>
</dbReference>
<gene>
    <name evidence="2" type="ORF">E5L68_009255</name>
</gene>
<evidence type="ECO:0008006" key="4">
    <source>
        <dbReference type="Google" id="ProtNLM"/>
    </source>
</evidence>
<name>A0ABW9JKZ4_9SPHI</name>
<protein>
    <recommendedName>
        <fullName evidence="4">Alpha-2-macroglobulin</fullName>
    </recommendedName>
</protein>
<reference evidence="2 3" key="1">
    <citation type="submission" date="2024-12" db="EMBL/GenBank/DDBJ databases">
        <authorList>
            <person name="Hu S."/>
        </authorList>
    </citation>
    <scope>NUCLEOTIDE SEQUENCE [LARGE SCALE GENOMIC DNA]</scope>
    <source>
        <strain evidence="2 3">P-25</strain>
    </source>
</reference>
<evidence type="ECO:0000256" key="1">
    <source>
        <dbReference type="SAM" id="SignalP"/>
    </source>
</evidence>
<accession>A0ABW9JKZ4</accession>
<feature type="signal peptide" evidence="1">
    <location>
        <begin position="1"/>
        <end position="19"/>
    </location>
</feature>
<keyword evidence="3" id="KW-1185">Reference proteome</keyword>